<protein>
    <recommendedName>
        <fullName evidence="2">Metallo-beta-lactamase domain-containing protein</fullName>
    </recommendedName>
</protein>
<evidence type="ECO:0000313" key="4">
    <source>
        <dbReference type="Proteomes" id="UP000019140"/>
    </source>
</evidence>
<dbReference type="AlphaFoldDB" id="W4MEW1"/>
<evidence type="ECO:0000259" key="2">
    <source>
        <dbReference type="SMART" id="SM00849"/>
    </source>
</evidence>
<dbReference type="EMBL" id="AZHX01000142">
    <property type="protein sequence ID" value="ETX08743.1"/>
    <property type="molecule type" value="Genomic_DNA"/>
</dbReference>
<comment type="caution">
    <text evidence="3">The sequence shown here is derived from an EMBL/GenBank/DDBJ whole genome shotgun (WGS) entry which is preliminary data.</text>
</comment>
<dbReference type="PANTHER" id="PTHR42951">
    <property type="entry name" value="METALLO-BETA-LACTAMASE DOMAIN-CONTAINING"/>
    <property type="match status" value="1"/>
</dbReference>
<dbReference type="InterPro" id="IPR036866">
    <property type="entry name" value="RibonucZ/Hydroxyglut_hydro"/>
</dbReference>
<reference evidence="3 4" key="1">
    <citation type="journal article" date="2014" name="Nature">
        <title>An environmental bacterial taxon with a large and distinct metabolic repertoire.</title>
        <authorList>
            <person name="Wilson M.C."/>
            <person name="Mori T."/>
            <person name="Ruckert C."/>
            <person name="Uria A.R."/>
            <person name="Helf M.J."/>
            <person name="Takada K."/>
            <person name="Gernert C."/>
            <person name="Steffens U.A."/>
            <person name="Heycke N."/>
            <person name="Schmitt S."/>
            <person name="Rinke C."/>
            <person name="Helfrich E.J."/>
            <person name="Brachmann A.O."/>
            <person name="Gurgui C."/>
            <person name="Wakimoto T."/>
            <person name="Kracht M."/>
            <person name="Crusemann M."/>
            <person name="Hentschel U."/>
            <person name="Abe I."/>
            <person name="Matsunaga S."/>
            <person name="Kalinowski J."/>
            <person name="Takeyama H."/>
            <person name="Piel J."/>
        </authorList>
    </citation>
    <scope>NUCLEOTIDE SEQUENCE [LARGE SCALE GENOMIC DNA]</scope>
    <source>
        <strain evidence="4">TSY2</strain>
    </source>
</reference>
<dbReference type="Pfam" id="PF00753">
    <property type="entry name" value="Lactamase_B"/>
    <property type="match status" value="1"/>
</dbReference>
<comment type="similarity">
    <text evidence="1">Belongs to the metallo-beta-lactamase superfamily. Class-B beta-lactamase family.</text>
</comment>
<dbReference type="InterPro" id="IPR050855">
    <property type="entry name" value="NDM-1-like"/>
</dbReference>
<evidence type="ECO:0000313" key="3">
    <source>
        <dbReference type="EMBL" id="ETX08743.1"/>
    </source>
</evidence>
<dbReference type="SUPFAM" id="SSF56281">
    <property type="entry name" value="Metallo-hydrolase/oxidoreductase"/>
    <property type="match status" value="1"/>
</dbReference>
<dbReference type="SMART" id="SM00849">
    <property type="entry name" value="Lactamase_B"/>
    <property type="match status" value="1"/>
</dbReference>
<dbReference type="Gene3D" id="1.25.40.10">
    <property type="entry name" value="Tetratricopeptide repeat domain"/>
    <property type="match status" value="1"/>
</dbReference>
<dbReference type="CDD" id="cd16282">
    <property type="entry name" value="metallo-hydrolase-like_MBL-fold"/>
    <property type="match status" value="1"/>
</dbReference>
<proteinExistence type="inferred from homology"/>
<dbReference type="PANTHER" id="PTHR42951:SF4">
    <property type="entry name" value="ACYL-COENZYME A THIOESTERASE MBLAC2"/>
    <property type="match status" value="1"/>
</dbReference>
<accession>W4MEW1</accession>
<dbReference type="InterPro" id="IPR011990">
    <property type="entry name" value="TPR-like_helical_dom_sf"/>
</dbReference>
<dbReference type="HOGENOM" id="CLU_557458_0_0_7"/>
<evidence type="ECO:0000256" key="1">
    <source>
        <dbReference type="ARBA" id="ARBA00005250"/>
    </source>
</evidence>
<dbReference type="GO" id="GO:0017001">
    <property type="term" value="P:antibiotic catabolic process"/>
    <property type="evidence" value="ECO:0007669"/>
    <property type="project" value="UniProtKB-ARBA"/>
</dbReference>
<name>W4MEW1_9BACT</name>
<dbReference type="Proteomes" id="UP000019140">
    <property type="component" value="Unassembled WGS sequence"/>
</dbReference>
<feature type="domain" description="Metallo-beta-lactamase" evidence="2">
    <location>
        <begin position="25"/>
        <end position="217"/>
    </location>
</feature>
<dbReference type="Gene3D" id="3.60.15.10">
    <property type="entry name" value="Ribonuclease Z/Hydroxyacylglutathione hydrolase-like"/>
    <property type="match status" value="1"/>
</dbReference>
<sequence length="489" mass="53547">MNPFAPRTYGSLERVTDRVYIFRNIVNSAVIMGDDAIAVVDTQVNEALAKRLIQAIASLPDHCHKPIRYAINTHYHWDHTGGNYVFKRIGAEIISSAQTKAFIEERTPRQKAFLLSRGFELGRDPYQADRTLAEPGDLDLGNQRLHLQQLGSAETDDALTIHVPQEGCVMAGDTVMTGSFPIFGQPVMNEGLMGTSVWLETLARVEALEPDHILPGHGPVAYEAELDLLKRLQRYFLDEVTARVERGLSLPALLDDLEAQLPDWITSIPVTWGTPRYAILRVYRGLMEDEELGWQHVKPSAIPAADAAAAEAACAPLTAWSEFRAVASELEEGGDLGTAIAVARRATEVLASEPATWVWLADLLMRGSRQVTSVLEKGDFFVEAQQALHYALTLAPEDVNAHAALGQFMIMRAYRNGDDPAEGMAHLQRAVDAITTPAWGPQRATLAQAHFYIGMGHRTNGDESLAHACFEAALATLPGFAPALLAQQA</sequence>
<organism evidence="3 4">
    <name type="scientific">Candidatus Entotheonella gemina</name>
    <dbReference type="NCBI Taxonomy" id="1429439"/>
    <lineage>
        <taxon>Bacteria</taxon>
        <taxon>Pseudomonadati</taxon>
        <taxon>Nitrospinota/Tectimicrobiota group</taxon>
        <taxon>Candidatus Tectimicrobiota</taxon>
        <taxon>Candidatus Entotheonellia</taxon>
        <taxon>Candidatus Entotheonellales</taxon>
        <taxon>Candidatus Entotheonellaceae</taxon>
        <taxon>Candidatus Entotheonella</taxon>
    </lineage>
</organism>
<dbReference type="InterPro" id="IPR001279">
    <property type="entry name" value="Metallo-B-lactamas"/>
</dbReference>
<keyword evidence="4" id="KW-1185">Reference proteome</keyword>
<gene>
    <name evidence="3" type="ORF">ETSY2_03570</name>
</gene>
<dbReference type="SUPFAM" id="SSF48452">
    <property type="entry name" value="TPR-like"/>
    <property type="match status" value="1"/>
</dbReference>